<name>A0AAD4QJL7_9AGAM</name>
<accession>A0AAD4QJL7</accession>
<dbReference type="Proteomes" id="UP001203297">
    <property type="component" value="Unassembled WGS sequence"/>
</dbReference>
<sequence>MKIKYKKNSRLLICLARGMRTNWQVPPLPHFLYHMIHERFHVHVTQYTRTPSSGGSISLPDVDRGYDIYQNHPCSSSSRGLYLLSLRCIRIWEENQEEIKPILTGSWGSQMLQPSTIWLTEVLFGHSTSGYIAYDVASTKLVYPKDFWHIGTTWNSVQFTQHIVNHHVMYTQRQTVCNVPYFS</sequence>
<reference evidence="1" key="1">
    <citation type="journal article" date="2022" name="New Phytol.">
        <title>Evolutionary transition to the ectomycorrhizal habit in the genomes of a hyperdiverse lineage of mushroom-forming fungi.</title>
        <authorList>
            <person name="Looney B."/>
            <person name="Miyauchi S."/>
            <person name="Morin E."/>
            <person name="Drula E."/>
            <person name="Courty P.E."/>
            <person name="Kohler A."/>
            <person name="Kuo A."/>
            <person name="LaButti K."/>
            <person name="Pangilinan J."/>
            <person name="Lipzen A."/>
            <person name="Riley R."/>
            <person name="Andreopoulos W."/>
            <person name="He G."/>
            <person name="Johnson J."/>
            <person name="Nolan M."/>
            <person name="Tritt A."/>
            <person name="Barry K.W."/>
            <person name="Grigoriev I.V."/>
            <person name="Nagy L.G."/>
            <person name="Hibbett D."/>
            <person name="Henrissat B."/>
            <person name="Matheny P.B."/>
            <person name="Labbe J."/>
            <person name="Martin F.M."/>
        </authorList>
    </citation>
    <scope>NUCLEOTIDE SEQUENCE</scope>
    <source>
        <strain evidence="1">BPL690</strain>
    </source>
</reference>
<comment type="caution">
    <text evidence="1">The sequence shown here is derived from an EMBL/GenBank/DDBJ whole genome shotgun (WGS) entry which is preliminary data.</text>
</comment>
<evidence type="ECO:0000313" key="1">
    <source>
        <dbReference type="EMBL" id="KAI0292352.1"/>
    </source>
</evidence>
<proteinExistence type="predicted"/>
<evidence type="ECO:0000313" key="2">
    <source>
        <dbReference type="Proteomes" id="UP001203297"/>
    </source>
</evidence>
<gene>
    <name evidence="1" type="ORF">B0F90DRAFT_280064</name>
</gene>
<dbReference type="AlphaFoldDB" id="A0AAD4QJL7"/>
<protein>
    <submittedName>
        <fullName evidence="1">Uncharacterized protein</fullName>
    </submittedName>
</protein>
<organism evidence="1 2">
    <name type="scientific">Multifurca ochricompacta</name>
    <dbReference type="NCBI Taxonomy" id="376703"/>
    <lineage>
        <taxon>Eukaryota</taxon>
        <taxon>Fungi</taxon>
        <taxon>Dikarya</taxon>
        <taxon>Basidiomycota</taxon>
        <taxon>Agaricomycotina</taxon>
        <taxon>Agaricomycetes</taxon>
        <taxon>Russulales</taxon>
        <taxon>Russulaceae</taxon>
        <taxon>Multifurca</taxon>
    </lineage>
</organism>
<dbReference type="EMBL" id="WTXG01000124">
    <property type="protein sequence ID" value="KAI0292352.1"/>
    <property type="molecule type" value="Genomic_DNA"/>
</dbReference>
<keyword evidence="2" id="KW-1185">Reference proteome</keyword>